<organism evidence="9 10">
    <name type="scientific">Noviherbaspirillum cavernae</name>
    <dbReference type="NCBI Taxonomy" id="2320862"/>
    <lineage>
        <taxon>Bacteria</taxon>
        <taxon>Pseudomonadati</taxon>
        <taxon>Pseudomonadota</taxon>
        <taxon>Betaproteobacteria</taxon>
        <taxon>Burkholderiales</taxon>
        <taxon>Oxalobacteraceae</taxon>
        <taxon>Noviherbaspirillum</taxon>
    </lineage>
</organism>
<feature type="transmembrane region" description="Helical" evidence="7">
    <location>
        <begin position="258"/>
        <end position="278"/>
    </location>
</feature>
<feature type="transmembrane region" description="Helical" evidence="7">
    <location>
        <begin position="226"/>
        <end position="246"/>
    </location>
</feature>
<keyword evidence="5" id="KW-0902">Two-component regulatory system</keyword>
<keyword evidence="7" id="KW-1133">Transmembrane helix</keyword>
<evidence type="ECO:0000256" key="6">
    <source>
        <dbReference type="SAM" id="Coils"/>
    </source>
</evidence>
<sequence length="643" mass="72416">MPHQEHLQKTGRQITYRGTLRSACFWLVAVIWCLAFSAKAAAPASPTAPAFQSIEAVRSSWLADKPPAQGWTTVSLPDEWSGRWPGFDGVVWYRVTWNQPGAEGSVALMLEYLNMAGAVYLNDVLLDSDPRLLEPLTRAWNTPRYWLLSPPVLRAGTNTLLIRVSGLAAYQPGLGMLHVGEPNVIHERYKHERRLRHDLQFFSLAVTATLGCFFLPLWLMRRRETAFGWFGLMSLAAWCYELNQVATSPWPFADNHGWEIANSIAFLLYSASFTMFVLRFCERRYPRIEGAFWTLVASGALALVFTPHAHIQVMRDIMAALPGLTYFASCILFFTFAWRSRRPDQLILSLCVAVFILVGIHDFLVFFKVLDSNIYYAALTSPIQLISMAMVLGWRFVANLRRIERFNEELNLKVSAATEELAATLKRQHELEVVNVRLGERLNLAHDLHDGLGGTLVSSIATLEHAPEGIPSERFLTILKELRDDLRIVVDAASSHQFAETSLADMIAPLRHRLTRLFENQQIACHWQLSGIDRCYLAASDSLDVMRILQEGLTNVLKHSRADRVNTELVYSAQSLDLVITDNGIGLTPEPVEWQTGAGMRSMQRRANRLGGVFKIVHASGNTVLTVHIPYKSKVAKEEKLTS</sequence>
<dbReference type="Gene3D" id="1.20.5.1930">
    <property type="match status" value="1"/>
</dbReference>
<dbReference type="SMART" id="SM00387">
    <property type="entry name" value="HATPase_c"/>
    <property type="match status" value="1"/>
</dbReference>
<keyword evidence="6" id="KW-0175">Coiled coil</keyword>
<dbReference type="Proteomes" id="UP000285190">
    <property type="component" value="Unassembled WGS sequence"/>
</dbReference>
<evidence type="ECO:0000256" key="4">
    <source>
        <dbReference type="ARBA" id="ARBA00022777"/>
    </source>
</evidence>
<gene>
    <name evidence="9" type="ORF">D3870_04000</name>
</gene>
<dbReference type="EMBL" id="QYUN01000002">
    <property type="protein sequence ID" value="RJG05290.1"/>
    <property type="molecule type" value="Genomic_DNA"/>
</dbReference>
<dbReference type="InterPro" id="IPR036890">
    <property type="entry name" value="HATPase_C_sf"/>
</dbReference>
<evidence type="ECO:0000256" key="1">
    <source>
        <dbReference type="ARBA" id="ARBA00000085"/>
    </source>
</evidence>
<feature type="transmembrane region" description="Helical" evidence="7">
    <location>
        <begin position="346"/>
        <end position="367"/>
    </location>
</feature>
<evidence type="ECO:0000313" key="9">
    <source>
        <dbReference type="EMBL" id="RJG05290.1"/>
    </source>
</evidence>
<dbReference type="CDD" id="cd16917">
    <property type="entry name" value="HATPase_UhpB-NarQ-NarX-like"/>
    <property type="match status" value="1"/>
</dbReference>
<feature type="domain" description="Histidine kinase" evidence="8">
    <location>
        <begin position="443"/>
        <end position="633"/>
    </location>
</feature>
<proteinExistence type="predicted"/>
<dbReference type="Pfam" id="PF02518">
    <property type="entry name" value="HATPase_c"/>
    <property type="match status" value="1"/>
</dbReference>
<dbReference type="Gene3D" id="3.30.565.10">
    <property type="entry name" value="Histidine kinase-like ATPase, C-terminal domain"/>
    <property type="match status" value="1"/>
</dbReference>
<dbReference type="SUPFAM" id="SSF49785">
    <property type="entry name" value="Galactose-binding domain-like"/>
    <property type="match status" value="1"/>
</dbReference>
<dbReference type="EC" id="2.7.13.3" evidence="2"/>
<comment type="catalytic activity">
    <reaction evidence="1">
        <text>ATP + protein L-histidine = ADP + protein N-phospho-L-histidine.</text>
        <dbReference type="EC" id="2.7.13.3"/>
    </reaction>
</comment>
<feature type="transmembrane region" description="Helical" evidence="7">
    <location>
        <begin position="373"/>
        <end position="397"/>
    </location>
</feature>
<dbReference type="GO" id="GO:0000160">
    <property type="term" value="P:phosphorelay signal transduction system"/>
    <property type="evidence" value="ECO:0007669"/>
    <property type="project" value="UniProtKB-KW"/>
</dbReference>
<dbReference type="InterPro" id="IPR011623">
    <property type="entry name" value="7TMR_DISM_rcpt_extracell_dom1"/>
</dbReference>
<keyword evidence="10" id="KW-1185">Reference proteome</keyword>
<feature type="transmembrane region" description="Helical" evidence="7">
    <location>
        <begin position="199"/>
        <end position="219"/>
    </location>
</feature>
<evidence type="ECO:0000256" key="5">
    <source>
        <dbReference type="ARBA" id="ARBA00023012"/>
    </source>
</evidence>
<dbReference type="InterPro" id="IPR050482">
    <property type="entry name" value="Sensor_HK_TwoCompSys"/>
</dbReference>
<evidence type="ECO:0000256" key="7">
    <source>
        <dbReference type="SAM" id="Phobius"/>
    </source>
</evidence>
<dbReference type="Gene3D" id="2.60.120.260">
    <property type="entry name" value="Galactose-binding domain-like"/>
    <property type="match status" value="1"/>
</dbReference>
<feature type="transmembrane region" description="Helical" evidence="7">
    <location>
        <begin position="317"/>
        <end position="339"/>
    </location>
</feature>
<name>A0A418WYG6_9BURK</name>
<evidence type="ECO:0000259" key="8">
    <source>
        <dbReference type="PROSITE" id="PS50109"/>
    </source>
</evidence>
<dbReference type="AlphaFoldDB" id="A0A418WYG6"/>
<keyword evidence="3" id="KW-0808">Transferase</keyword>
<dbReference type="InterPro" id="IPR008979">
    <property type="entry name" value="Galactose-bd-like_sf"/>
</dbReference>
<keyword evidence="7" id="KW-0472">Membrane</keyword>
<accession>A0A418WYG6</accession>
<reference evidence="9 10" key="1">
    <citation type="submission" date="2018-09" db="EMBL/GenBank/DDBJ databases">
        <authorList>
            <person name="Zhu H."/>
        </authorList>
    </citation>
    <scope>NUCLEOTIDE SEQUENCE [LARGE SCALE GENOMIC DNA]</scope>
    <source>
        <strain evidence="9 10">K2R10-39</strain>
    </source>
</reference>
<keyword evidence="7" id="KW-0812">Transmembrane</keyword>
<keyword evidence="4 9" id="KW-0418">Kinase</keyword>
<protein>
    <recommendedName>
        <fullName evidence="2">histidine kinase</fullName>
        <ecNumber evidence="2">2.7.13.3</ecNumber>
    </recommendedName>
</protein>
<dbReference type="PANTHER" id="PTHR24421">
    <property type="entry name" value="NITRATE/NITRITE SENSOR PROTEIN NARX-RELATED"/>
    <property type="match status" value="1"/>
</dbReference>
<dbReference type="InterPro" id="IPR005467">
    <property type="entry name" value="His_kinase_dom"/>
</dbReference>
<dbReference type="GO" id="GO:0004673">
    <property type="term" value="F:protein histidine kinase activity"/>
    <property type="evidence" value="ECO:0007669"/>
    <property type="project" value="UniProtKB-EC"/>
</dbReference>
<dbReference type="InterPro" id="IPR003594">
    <property type="entry name" value="HATPase_dom"/>
</dbReference>
<feature type="coiled-coil region" evidence="6">
    <location>
        <begin position="400"/>
        <end position="427"/>
    </location>
</feature>
<dbReference type="PANTHER" id="PTHR24421:SF10">
    <property type="entry name" value="NITRATE_NITRITE SENSOR PROTEIN NARQ"/>
    <property type="match status" value="1"/>
</dbReference>
<comment type="caution">
    <text evidence="9">The sequence shown here is derived from an EMBL/GenBank/DDBJ whole genome shotgun (WGS) entry which is preliminary data.</text>
</comment>
<feature type="transmembrane region" description="Helical" evidence="7">
    <location>
        <begin position="290"/>
        <end position="311"/>
    </location>
</feature>
<evidence type="ECO:0000313" key="10">
    <source>
        <dbReference type="Proteomes" id="UP000285190"/>
    </source>
</evidence>
<dbReference type="PROSITE" id="PS50109">
    <property type="entry name" value="HIS_KIN"/>
    <property type="match status" value="1"/>
</dbReference>
<dbReference type="Pfam" id="PF07695">
    <property type="entry name" value="7TMR-DISM_7TM"/>
    <property type="match status" value="1"/>
</dbReference>
<dbReference type="SUPFAM" id="SSF55874">
    <property type="entry name" value="ATPase domain of HSP90 chaperone/DNA topoisomerase II/histidine kinase"/>
    <property type="match status" value="1"/>
</dbReference>
<evidence type="ECO:0000256" key="3">
    <source>
        <dbReference type="ARBA" id="ARBA00022679"/>
    </source>
</evidence>
<evidence type="ECO:0000256" key="2">
    <source>
        <dbReference type="ARBA" id="ARBA00012438"/>
    </source>
</evidence>
<dbReference type="OrthoDB" id="9147043at2"/>